<dbReference type="Proteomes" id="UP000308600">
    <property type="component" value="Unassembled WGS sequence"/>
</dbReference>
<protein>
    <submittedName>
        <fullName evidence="1">Uncharacterized protein</fullName>
    </submittedName>
</protein>
<organism evidence="1 2">
    <name type="scientific">Pluteus cervinus</name>
    <dbReference type="NCBI Taxonomy" id="181527"/>
    <lineage>
        <taxon>Eukaryota</taxon>
        <taxon>Fungi</taxon>
        <taxon>Dikarya</taxon>
        <taxon>Basidiomycota</taxon>
        <taxon>Agaricomycotina</taxon>
        <taxon>Agaricomycetes</taxon>
        <taxon>Agaricomycetidae</taxon>
        <taxon>Agaricales</taxon>
        <taxon>Pluteineae</taxon>
        <taxon>Pluteaceae</taxon>
        <taxon>Pluteus</taxon>
    </lineage>
</organism>
<proteinExistence type="predicted"/>
<evidence type="ECO:0000313" key="2">
    <source>
        <dbReference type="Proteomes" id="UP000308600"/>
    </source>
</evidence>
<reference evidence="1 2" key="1">
    <citation type="journal article" date="2019" name="Nat. Ecol. Evol.">
        <title>Megaphylogeny resolves global patterns of mushroom evolution.</title>
        <authorList>
            <person name="Varga T."/>
            <person name="Krizsan K."/>
            <person name="Foldi C."/>
            <person name="Dima B."/>
            <person name="Sanchez-Garcia M."/>
            <person name="Sanchez-Ramirez S."/>
            <person name="Szollosi G.J."/>
            <person name="Szarkandi J.G."/>
            <person name="Papp V."/>
            <person name="Albert L."/>
            <person name="Andreopoulos W."/>
            <person name="Angelini C."/>
            <person name="Antonin V."/>
            <person name="Barry K.W."/>
            <person name="Bougher N.L."/>
            <person name="Buchanan P."/>
            <person name="Buyck B."/>
            <person name="Bense V."/>
            <person name="Catcheside P."/>
            <person name="Chovatia M."/>
            <person name="Cooper J."/>
            <person name="Damon W."/>
            <person name="Desjardin D."/>
            <person name="Finy P."/>
            <person name="Geml J."/>
            <person name="Haridas S."/>
            <person name="Hughes K."/>
            <person name="Justo A."/>
            <person name="Karasinski D."/>
            <person name="Kautmanova I."/>
            <person name="Kiss B."/>
            <person name="Kocsube S."/>
            <person name="Kotiranta H."/>
            <person name="LaButti K.M."/>
            <person name="Lechner B.E."/>
            <person name="Liimatainen K."/>
            <person name="Lipzen A."/>
            <person name="Lukacs Z."/>
            <person name="Mihaltcheva S."/>
            <person name="Morgado L.N."/>
            <person name="Niskanen T."/>
            <person name="Noordeloos M.E."/>
            <person name="Ohm R.A."/>
            <person name="Ortiz-Santana B."/>
            <person name="Ovrebo C."/>
            <person name="Racz N."/>
            <person name="Riley R."/>
            <person name="Savchenko A."/>
            <person name="Shiryaev A."/>
            <person name="Soop K."/>
            <person name="Spirin V."/>
            <person name="Szebenyi C."/>
            <person name="Tomsovsky M."/>
            <person name="Tulloss R.E."/>
            <person name="Uehling J."/>
            <person name="Grigoriev I.V."/>
            <person name="Vagvolgyi C."/>
            <person name="Papp T."/>
            <person name="Martin F.M."/>
            <person name="Miettinen O."/>
            <person name="Hibbett D.S."/>
            <person name="Nagy L.G."/>
        </authorList>
    </citation>
    <scope>NUCLEOTIDE SEQUENCE [LARGE SCALE GENOMIC DNA]</scope>
    <source>
        <strain evidence="1 2">NL-1719</strain>
    </source>
</reference>
<keyword evidence="2" id="KW-1185">Reference proteome</keyword>
<name>A0ACD3B5E1_9AGAR</name>
<accession>A0ACD3B5E1</accession>
<sequence>MGRAAARAVVEKETKPAPKKVAAPKATKPKAVPSHPTWVDMISECISENKEDARRGVSRPQIKKYVEDTYGLEMDNSRAHQLSRAISSGVDKGIFVLPKGPSGRVKFAPKNKPAVESDSEEETPKPRSRAEKTKATTSRTKVAETKPAATTKKAAATTTKKTLAGKPKATTTKKTTTTSKRGTAKAAVTGTTPATKAKVAEKRAAPKKAPESTAKKPASRTTAKTYTTSRRTTRSD</sequence>
<gene>
    <name evidence="1" type="ORF">BDN72DRAFT_371530</name>
</gene>
<evidence type="ECO:0000313" key="1">
    <source>
        <dbReference type="EMBL" id="TFK72172.1"/>
    </source>
</evidence>
<dbReference type="EMBL" id="ML208288">
    <property type="protein sequence ID" value="TFK72172.1"/>
    <property type="molecule type" value="Genomic_DNA"/>
</dbReference>